<evidence type="ECO:0000256" key="5">
    <source>
        <dbReference type="ARBA" id="ARBA00023136"/>
    </source>
</evidence>
<evidence type="ECO:0000256" key="1">
    <source>
        <dbReference type="ARBA" id="ARBA00004370"/>
    </source>
</evidence>
<evidence type="ECO:0000256" key="6">
    <source>
        <dbReference type="SAM" id="Phobius"/>
    </source>
</evidence>
<dbReference type="GO" id="GO:0016020">
    <property type="term" value="C:membrane"/>
    <property type="evidence" value="ECO:0007669"/>
    <property type="project" value="UniProtKB-SubCell"/>
</dbReference>
<proteinExistence type="inferred from homology"/>
<comment type="subcellular location">
    <subcellularLocation>
        <location evidence="1">Membrane</location>
    </subcellularLocation>
</comment>
<dbReference type="AlphaFoldDB" id="A0A837KSC4"/>
<evidence type="ECO:0000256" key="2">
    <source>
        <dbReference type="ARBA" id="ARBA00010221"/>
    </source>
</evidence>
<feature type="transmembrane region" description="Helical" evidence="6">
    <location>
        <begin position="19"/>
        <end position="36"/>
    </location>
</feature>
<protein>
    <submittedName>
        <fullName evidence="7">Membrane protein</fullName>
    </submittedName>
</protein>
<dbReference type="Pfam" id="PF09680">
    <property type="entry name" value="YjcZ_2"/>
    <property type="match status" value="1"/>
</dbReference>
<sequence length="37" mass="4050">MLAKEGKRMSLFNGGFDDFALILVLFVLLVIVACSCD</sequence>
<dbReference type="Proteomes" id="UP000035218">
    <property type="component" value="Unassembled WGS sequence"/>
</dbReference>
<evidence type="ECO:0000313" key="7">
    <source>
        <dbReference type="EMBL" id="KLH99636.1"/>
    </source>
</evidence>
<gene>
    <name evidence="7" type="ORF">AA984_05740</name>
</gene>
<dbReference type="NCBIfam" id="TIGR01732">
    <property type="entry name" value="tiny_TM_bacill"/>
    <property type="match status" value="1"/>
</dbReference>
<organism evidence="7 8">
    <name type="scientific">Brevibacillus formosus</name>
    <dbReference type="NCBI Taxonomy" id="54913"/>
    <lineage>
        <taxon>Bacteria</taxon>
        <taxon>Bacillati</taxon>
        <taxon>Bacillota</taxon>
        <taxon>Bacilli</taxon>
        <taxon>Bacillales</taxon>
        <taxon>Paenibacillaceae</taxon>
        <taxon>Brevibacillus</taxon>
    </lineage>
</organism>
<reference evidence="7 8" key="1">
    <citation type="submission" date="2015-05" db="EMBL/GenBank/DDBJ databases">
        <title>Genome sequencing project for genomic taxonomy and phylogenomics of Bacillus-like bacteria.</title>
        <authorList>
            <person name="Liu B."/>
            <person name="Wang J."/>
            <person name="Zhu Y."/>
            <person name="Liu G."/>
            <person name="Chen Q."/>
            <person name="Chen Z."/>
            <person name="Lan J."/>
            <person name="Che J."/>
            <person name="Ge C."/>
            <person name="Shi H."/>
            <person name="Pan Z."/>
            <person name="Liu X."/>
        </authorList>
    </citation>
    <scope>NUCLEOTIDE SEQUENCE [LARGE SCALE GENOMIC DNA]</scope>
    <source>
        <strain evidence="7 8">DSM 9885</strain>
    </source>
</reference>
<comment type="caution">
    <text evidence="7">The sequence shown here is derived from an EMBL/GenBank/DDBJ whole genome shotgun (WGS) entry which is preliminary data.</text>
</comment>
<dbReference type="EMBL" id="LDCN01000002">
    <property type="protein sequence ID" value="KLH99636.1"/>
    <property type="molecule type" value="Genomic_DNA"/>
</dbReference>
<accession>A0A837KSC4</accession>
<evidence type="ECO:0000256" key="3">
    <source>
        <dbReference type="ARBA" id="ARBA00022692"/>
    </source>
</evidence>
<evidence type="ECO:0000313" key="8">
    <source>
        <dbReference type="Proteomes" id="UP000035218"/>
    </source>
</evidence>
<name>A0A837KSC4_9BACL</name>
<dbReference type="PROSITE" id="PS51257">
    <property type="entry name" value="PROKAR_LIPOPROTEIN"/>
    <property type="match status" value="1"/>
</dbReference>
<keyword evidence="3 6" id="KW-0812">Transmembrane</keyword>
<comment type="similarity">
    <text evidence="2">Belongs to the SscA family.</text>
</comment>
<dbReference type="InterPro" id="IPR010070">
    <property type="entry name" value="YjcZ-like"/>
</dbReference>
<evidence type="ECO:0000256" key="4">
    <source>
        <dbReference type="ARBA" id="ARBA00022989"/>
    </source>
</evidence>
<keyword evidence="4 6" id="KW-1133">Transmembrane helix</keyword>
<keyword evidence="5 6" id="KW-0472">Membrane</keyword>